<accession>A0A1X2HN72</accession>
<feature type="domain" description="Transcription factor spt8 beta-propeller" evidence="5">
    <location>
        <begin position="111"/>
        <end position="326"/>
    </location>
</feature>
<gene>
    <name evidence="6" type="ORF">BCR43DRAFT_485914</name>
</gene>
<dbReference type="GO" id="GO:0017025">
    <property type="term" value="F:TBP-class protein binding"/>
    <property type="evidence" value="ECO:0007669"/>
    <property type="project" value="EnsemblFungi"/>
</dbReference>
<dbReference type="Pfam" id="PF23798">
    <property type="entry name" value="Beta-prop_SPT8"/>
    <property type="match status" value="2"/>
</dbReference>
<dbReference type="GO" id="GO:0003712">
    <property type="term" value="F:transcription coregulator activity"/>
    <property type="evidence" value="ECO:0007669"/>
    <property type="project" value="EnsemblFungi"/>
</dbReference>
<name>A0A1X2HN72_SYNRA</name>
<dbReference type="EMBL" id="MCGN01000002">
    <property type="protein sequence ID" value="ORZ00853.1"/>
    <property type="molecule type" value="Genomic_DNA"/>
</dbReference>
<dbReference type="Gene3D" id="2.130.10.10">
    <property type="entry name" value="YVTN repeat-like/Quinoprotein amine dehydrogenase"/>
    <property type="match status" value="3"/>
</dbReference>
<evidence type="ECO:0000259" key="5">
    <source>
        <dbReference type="Pfam" id="PF23798"/>
    </source>
</evidence>
<evidence type="ECO:0000256" key="3">
    <source>
        <dbReference type="PROSITE-ProRule" id="PRU00221"/>
    </source>
</evidence>
<dbReference type="GO" id="GO:0006325">
    <property type="term" value="P:chromatin organization"/>
    <property type="evidence" value="ECO:0007669"/>
    <property type="project" value="EnsemblFungi"/>
</dbReference>
<feature type="compositionally biased region" description="Low complexity" evidence="4">
    <location>
        <begin position="35"/>
        <end position="69"/>
    </location>
</feature>
<feature type="compositionally biased region" description="Polar residues" evidence="4">
    <location>
        <begin position="70"/>
        <end position="92"/>
    </location>
</feature>
<dbReference type="GO" id="GO:0045944">
    <property type="term" value="P:positive regulation of transcription by RNA polymerase II"/>
    <property type="evidence" value="ECO:0007669"/>
    <property type="project" value="EnsemblFungi"/>
</dbReference>
<dbReference type="SMART" id="SM00320">
    <property type="entry name" value="WD40"/>
    <property type="match status" value="6"/>
</dbReference>
<dbReference type="STRING" id="13706.A0A1X2HN72"/>
<dbReference type="OrthoDB" id="10260946at2759"/>
<dbReference type="OMA" id="WDRRQPN"/>
<feature type="region of interest" description="Disordered" evidence="4">
    <location>
        <begin position="189"/>
        <end position="226"/>
    </location>
</feature>
<dbReference type="PANTHER" id="PTHR22847:SF637">
    <property type="entry name" value="WD REPEAT DOMAIN 5B"/>
    <property type="match status" value="1"/>
</dbReference>
<keyword evidence="2" id="KW-0677">Repeat</keyword>
<feature type="region of interest" description="Disordered" evidence="4">
    <location>
        <begin position="1"/>
        <end position="92"/>
    </location>
</feature>
<feature type="repeat" description="WD" evidence="3">
    <location>
        <begin position="118"/>
        <end position="150"/>
    </location>
</feature>
<dbReference type="AlphaFoldDB" id="A0A1X2HN72"/>
<organism evidence="6 7">
    <name type="scientific">Syncephalastrum racemosum</name>
    <name type="common">Filamentous fungus</name>
    <dbReference type="NCBI Taxonomy" id="13706"/>
    <lineage>
        <taxon>Eukaryota</taxon>
        <taxon>Fungi</taxon>
        <taxon>Fungi incertae sedis</taxon>
        <taxon>Mucoromycota</taxon>
        <taxon>Mucoromycotina</taxon>
        <taxon>Mucoromycetes</taxon>
        <taxon>Mucorales</taxon>
        <taxon>Syncephalastraceae</taxon>
        <taxon>Syncephalastrum</taxon>
    </lineage>
</organism>
<protein>
    <submittedName>
        <fullName evidence="6">WD40-repeat-containing domain protein</fullName>
    </submittedName>
</protein>
<evidence type="ECO:0000313" key="7">
    <source>
        <dbReference type="Proteomes" id="UP000242180"/>
    </source>
</evidence>
<dbReference type="FunCoup" id="A0A1X2HN72">
    <property type="interactions" value="51"/>
</dbReference>
<dbReference type="Proteomes" id="UP000242180">
    <property type="component" value="Unassembled WGS sequence"/>
</dbReference>
<dbReference type="InterPro" id="IPR057544">
    <property type="entry name" value="Beta-prop_SPT8"/>
</dbReference>
<evidence type="ECO:0000256" key="1">
    <source>
        <dbReference type="ARBA" id="ARBA00022574"/>
    </source>
</evidence>
<keyword evidence="7" id="KW-1185">Reference proteome</keyword>
<evidence type="ECO:0000313" key="6">
    <source>
        <dbReference type="EMBL" id="ORZ00853.1"/>
    </source>
</evidence>
<dbReference type="PANTHER" id="PTHR22847">
    <property type="entry name" value="WD40 REPEAT PROTEIN"/>
    <property type="match status" value="1"/>
</dbReference>
<dbReference type="PROSITE" id="PS50082">
    <property type="entry name" value="WD_REPEATS_2"/>
    <property type="match status" value="2"/>
</dbReference>
<keyword evidence="1 3" id="KW-0853">WD repeat</keyword>
<feature type="repeat" description="WD" evidence="3">
    <location>
        <begin position="267"/>
        <end position="308"/>
    </location>
</feature>
<dbReference type="SUPFAM" id="SSF50978">
    <property type="entry name" value="WD40 repeat-like"/>
    <property type="match status" value="1"/>
</dbReference>
<dbReference type="InterPro" id="IPR015943">
    <property type="entry name" value="WD40/YVTN_repeat-like_dom_sf"/>
</dbReference>
<dbReference type="GO" id="GO:0000122">
    <property type="term" value="P:negative regulation of transcription by RNA polymerase II"/>
    <property type="evidence" value="ECO:0007669"/>
    <property type="project" value="EnsemblFungi"/>
</dbReference>
<feature type="compositionally biased region" description="Low complexity" evidence="4">
    <location>
        <begin position="189"/>
        <end position="219"/>
    </location>
</feature>
<dbReference type="GO" id="GO:0000124">
    <property type="term" value="C:SAGA complex"/>
    <property type="evidence" value="ECO:0007669"/>
    <property type="project" value="EnsemblFungi"/>
</dbReference>
<dbReference type="InterPro" id="IPR001680">
    <property type="entry name" value="WD40_rpt"/>
</dbReference>
<dbReference type="InterPro" id="IPR036322">
    <property type="entry name" value="WD40_repeat_dom_sf"/>
</dbReference>
<proteinExistence type="predicted"/>
<reference evidence="6 7" key="1">
    <citation type="submission" date="2016-07" db="EMBL/GenBank/DDBJ databases">
        <title>Pervasive Adenine N6-methylation of Active Genes in Fungi.</title>
        <authorList>
            <consortium name="DOE Joint Genome Institute"/>
            <person name="Mondo S.J."/>
            <person name="Dannebaum R.O."/>
            <person name="Kuo R.C."/>
            <person name="Labutti K."/>
            <person name="Haridas S."/>
            <person name="Kuo A."/>
            <person name="Salamov A."/>
            <person name="Ahrendt S.R."/>
            <person name="Lipzen A."/>
            <person name="Sullivan W."/>
            <person name="Andreopoulos W.B."/>
            <person name="Clum A."/>
            <person name="Lindquist E."/>
            <person name="Daum C."/>
            <person name="Ramamoorthy G.K."/>
            <person name="Gryganskyi A."/>
            <person name="Culley D."/>
            <person name="Magnuson J.K."/>
            <person name="James T.Y."/>
            <person name="O'Malley M.A."/>
            <person name="Stajich J.E."/>
            <person name="Spatafora J.W."/>
            <person name="Visel A."/>
            <person name="Grigoriev I.V."/>
        </authorList>
    </citation>
    <scope>NUCLEOTIDE SEQUENCE [LARGE SCALE GENOMIC DNA]</scope>
    <source>
        <strain evidence="6 7">NRRL 2496</strain>
    </source>
</reference>
<evidence type="ECO:0000256" key="2">
    <source>
        <dbReference type="ARBA" id="ARBA00022737"/>
    </source>
</evidence>
<dbReference type="InParanoid" id="A0A1X2HN72"/>
<dbReference type="GO" id="GO:1900237">
    <property type="term" value="P:positive regulation of induction of conjugation with cellular fusion"/>
    <property type="evidence" value="ECO:0007669"/>
    <property type="project" value="EnsemblFungi"/>
</dbReference>
<dbReference type="GO" id="GO:0005634">
    <property type="term" value="C:nucleus"/>
    <property type="evidence" value="ECO:0007669"/>
    <property type="project" value="TreeGrafter"/>
</dbReference>
<comment type="caution">
    <text evidence="6">The sequence shown here is derived from an EMBL/GenBank/DDBJ whole genome shotgun (WGS) entry which is preliminary data.</text>
</comment>
<dbReference type="PROSITE" id="PS50294">
    <property type="entry name" value="WD_REPEATS_REGION"/>
    <property type="match status" value="1"/>
</dbReference>
<feature type="compositionally biased region" description="Acidic residues" evidence="4">
    <location>
        <begin position="1"/>
        <end position="27"/>
    </location>
</feature>
<sequence>MASSDEDDLDLNDLDASVDEDALDVEDTASSVRNSPAPSSASTTGPPSLLPLSSQQEQQQLQQQKSLQPTHTTENSTFHSGSTSGHESVQTSATRDIDFSLQANTSTCQSYDCVPHVAAVHPNPIFSLATTRCFRWVFTGSEDGYIRKWDFFASMNGKTMLTQAQRHQHVDSVTMAGVLSSWWENEEQPTIPTTMTTPGPAGTEPVSAPTPESTGTSTPTPQPPPKLSAVYSMDVHSEALWALQGTENGSINLVTVRHDEGKCHHVLRHHTAPVSVLRIAPAETSVISGSWDKAVLEWDLNTGTMVRNYASHSSQISSVAFQPLHPQDTWDQKDPNIFMTTSVDGQCFIWDRRQPDAPAQRIALPDKTPPWCLSACWSANGSKIYLGRRNGQVDEWDAVGNKMHRSFRMPANSGPVSYVASMPNGKHIICASNDNVRLWNTGVESPFTIYADSNSEQSKPAGKPSSSATIPFTILPGHHGGTISHIAIDPTCRYMITTSGNRGWEGISTNACLFYDITPILS</sequence>
<evidence type="ECO:0000256" key="4">
    <source>
        <dbReference type="SAM" id="MobiDB-lite"/>
    </source>
</evidence>
<feature type="domain" description="Transcription factor spt8 beta-propeller" evidence="5">
    <location>
        <begin position="334"/>
        <end position="517"/>
    </location>
</feature>